<dbReference type="AlphaFoldDB" id="A0A5B7DFL3"/>
<keyword evidence="2" id="KW-1185">Reference proteome</keyword>
<dbReference type="EMBL" id="VSRR010000824">
    <property type="protein sequence ID" value="MPC20003.1"/>
    <property type="molecule type" value="Genomic_DNA"/>
</dbReference>
<name>A0A5B7DFL3_PORTR</name>
<evidence type="ECO:0000313" key="1">
    <source>
        <dbReference type="EMBL" id="MPC20003.1"/>
    </source>
</evidence>
<proteinExistence type="predicted"/>
<accession>A0A5B7DFL3</accession>
<sequence length="100" mass="11144">MTSSQSLSHPSLASFAKTVSNWAYNKISNSLDIQQFGNNRATSTSHYLISFLDIIHSHLDKRNTSLAVAFVYFRKAFDLVDHTVVINKAISLGFPSHLTT</sequence>
<protein>
    <recommendedName>
        <fullName evidence="3">Reverse transcriptase domain-containing protein</fullName>
    </recommendedName>
</protein>
<comment type="caution">
    <text evidence="1">The sequence shown here is derived from an EMBL/GenBank/DDBJ whole genome shotgun (WGS) entry which is preliminary data.</text>
</comment>
<organism evidence="1 2">
    <name type="scientific">Portunus trituberculatus</name>
    <name type="common">Swimming crab</name>
    <name type="synonym">Neptunus trituberculatus</name>
    <dbReference type="NCBI Taxonomy" id="210409"/>
    <lineage>
        <taxon>Eukaryota</taxon>
        <taxon>Metazoa</taxon>
        <taxon>Ecdysozoa</taxon>
        <taxon>Arthropoda</taxon>
        <taxon>Crustacea</taxon>
        <taxon>Multicrustacea</taxon>
        <taxon>Malacostraca</taxon>
        <taxon>Eumalacostraca</taxon>
        <taxon>Eucarida</taxon>
        <taxon>Decapoda</taxon>
        <taxon>Pleocyemata</taxon>
        <taxon>Brachyura</taxon>
        <taxon>Eubrachyura</taxon>
        <taxon>Portunoidea</taxon>
        <taxon>Portunidae</taxon>
        <taxon>Portuninae</taxon>
        <taxon>Portunus</taxon>
    </lineage>
</organism>
<gene>
    <name evidence="1" type="ORF">E2C01_012933</name>
</gene>
<dbReference type="Proteomes" id="UP000324222">
    <property type="component" value="Unassembled WGS sequence"/>
</dbReference>
<dbReference type="OrthoDB" id="6381911at2759"/>
<evidence type="ECO:0008006" key="3">
    <source>
        <dbReference type="Google" id="ProtNLM"/>
    </source>
</evidence>
<reference evidence="1 2" key="1">
    <citation type="submission" date="2019-05" db="EMBL/GenBank/DDBJ databases">
        <title>Another draft genome of Portunus trituberculatus and its Hox gene families provides insights of decapod evolution.</title>
        <authorList>
            <person name="Jeong J.-H."/>
            <person name="Song I."/>
            <person name="Kim S."/>
            <person name="Choi T."/>
            <person name="Kim D."/>
            <person name="Ryu S."/>
            <person name="Kim W."/>
        </authorList>
    </citation>
    <scope>NUCLEOTIDE SEQUENCE [LARGE SCALE GENOMIC DNA]</scope>
    <source>
        <tissue evidence="1">Muscle</tissue>
    </source>
</reference>
<evidence type="ECO:0000313" key="2">
    <source>
        <dbReference type="Proteomes" id="UP000324222"/>
    </source>
</evidence>